<dbReference type="RefSeq" id="WP_114705794.1">
    <property type="nucleotide sequence ID" value="NZ_QDKL01000001.1"/>
</dbReference>
<dbReference type="SUPFAM" id="SSF52922">
    <property type="entry name" value="TK C-terminal domain-like"/>
    <property type="match status" value="1"/>
</dbReference>
<accession>A0ABY0IK39</accession>
<dbReference type="Gene3D" id="3.40.50.970">
    <property type="match status" value="2"/>
</dbReference>
<feature type="domain" description="Transketolase-like pyrimidine-binding" evidence="5">
    <location>
        <begin position="385"/>
        <end position="575"/>
    </location>
</feature>
<dbReference type="Gene3D" id="3.40.50.920">
    <property type="match status" value="1"/>
</dbReference>
<dbReference type="CDD" id="cd07036">
    <property type="entry name" value="TPP_PYR_E1-PDHc-beta_like"/>
    <property type="match status" value="1"/>
</dbReference>
<evidence type="ECO:0000256" key="1">
    <source>
        <dbReference type="ARBA" id="ARBA00001964"/>
    </source>
</evidence>
<dbReference type="InterPro" id="IPR029061">
    <property type="entry name" value="THDP-binding"/>
</dbReference>
<dbReference type="PANTHER" id="PTHR43257:SF2">
    <property type="entry name" value="PYRUVATE DEHYDROGENASE E1 COMPONENT SUBUNIT BETA"/>
    <property type="match status" value="1"/>
</dbReference>
<sequence length="725" mass="79987">MLDKTAKGSTVGSNKLDKKKEIIKKYNLSKEDLTWMLRNVFVSRKLDDAEITMKKQSTAFFQISGAGHEGVLTALAKVLKPAHDWFIPYYRDRALCTGLGVTPYEMLCQANGNIGDTATHGRQMPAHWGNVKLNIVQKSSCTGTQFLQACGVAEAGLALKELKEKHNYDTSKFLVEDAEVVYTSCGDGTIAQGEFWEGLTTACANKLPVLFHVEDNGYAISTITSKQTPGGSISKALDEFPGLKIIECDGNCPIESYKAAEKAAKHIREGKGPVLLHSHVTRPYSHSLSDDQSMYRTKDELAEEKQIDVFNSYPKTLIELGVMTEKEVNDLLEEVTIDVRRAMKEAVDTEWPAPESALDHLYSHDVDPTSSDFETEGSFEGKTDIPMASAINAVLRSEFSKNPLLRMFGEDVADFSDLEKLKDPELKGKGGVFKVSSGVQRASLEGQVFNSPLAEANIIGRAIGMAMRGLKPVVEIQFFDYIWTAYMQLKNEMATTRYRSGGDFKCPMVVRVPIGGYLRGGSIYHSQCGESLFTHVPGIRVVFPSNAADAAGLLRTAIRSDDPVMFLEHKHLYYQGYNRTADPGEEYMIPFGKARVAKEGADATVVAWGALVQKSIDAAKKVESETGKTIEVIDLRTLAPFDMDSIKKSLEKTNRLLICHEETKTSGFAGEIAACVNEECFEALDAPILRVAAKDSHVAYCPTSEDYILPQVSDVYEQLNKLLSY</sequence>
<dbReference type="Pfam" id="PF02780">
    <property type="entry name" value="Transketolase_C"/>
    <property type="match status" value="1"/>
</dbReference>
<comment type="cofactor">
    <cofactor evidence="1">
        <name>thiamine diphosphate</name>
        <dbReference type="ChEBI" id="CHEBI:58937"/>
    </cofactor>
</comment>
<comment type="caution">
    <text evidence="6">The sequence shown here is derived from an EMBL/GenBank/DDBJ whole genome shotgun (WGS) entry which is preliminary data.</text>
</comment>
<dbReference type="EMBL" id="QDKL01000001">
    <property type="protein sequence ID" value="RZF22850.1"/>
    <property type="molecule type" value="Genomic_DNA"/>
</dbReference>
<dbReference type="Pfam" id="PF02779">
    <property type="entry name" value="Transket_pyr"/>
    <property type="match status" value="1"/>
</dbReference>
<dbReference type="Proteomes" id="UP000443582">
    <property type="component" value="Unassembled WGS sequence"/>
</dbReference>
<keyword evidence="7" id="KW-1185">Reference proteome</keyword>
<comment type="function">
    <text evidence="2">E1 component of the 2-oxoglutarate dehydrogenase (OGDH) complex which catalyzes the decarboxylation of 2-oxoglutarate, the first step in the conversion of 2-oxoglutarate to succinyl-CoA and CO(2).</text>
</comment>
<dbReference type="InterPro" id="IPR001017">
    <property type="entry name" value="DH_E1"/>
</dbReference>
<dbReference type="InterPro" id="IPR033248">
    <property type="entry name" value="Transketolase_C"/>
</dbReference>
<dbReference type="Pfam" id="PF00676">
    <property type="entry name" value="E1_dh"/>
    <property type="match status" value="1"/>
</dbReference>
<evidence type="ECO:0000313" key="7">
    <source>
        <dbReference type="Proteomes" id="UP000443582"/>
    </source>
</evidence>
<evidence type="ECO:0000256" key="4">
    <source>
        <dbReference type="ARBA" id="ARBA00023052"/>
    </source>
</evidence>
<dbReference type="SMART" id="SM00861">
    <property type="entry name" value="Transket_pyr"/>
    <property type="match status" value="1"/>
</dbReference>
<proteinExistence type="predicted"/>
<keyword evidence="3" id="KW-0560">Oxidoreductase</keyword>
<gene>
    <name evidence="6" type="ORF">DAY19_03495</name>
</gene>
<dbReference type="CDD" id="cd02000">
    <property type="entry name" value="TPP_E1_PDC_ADC_BCADC"/>
    <property type="match status" value="1"/>
</dbReference>
<organism evidence="6 7">
    <name type="scientific">Halobacteriovorax vibrionivorans</name>
    <dbReference type="NCBI Taxonomy" id="2152716"/>
    <lineage>
        <taxon>Bacteria</taxon>
        <taxon>Pseudomonadati</taxon>
        <taxon>Bdellovibrionota</taxon>
        <taxon>Bacteriovoracia</taxon>
        <taxon>Bacteriovoracales</taxon>
        <taxon>Halobacteriovoraceae</taxon>
        <taxon>Halobacteriovorax</taxon>
    </lineage>
</organism>
<dbReference type="SUPFAM" id="SSF52518">
    <property type="entry name" value="Thiamin diphosphate-binding fold (THDP-binding)"/>
    <property type="match status" value="2"/>
</dbReference>
<dbReference type="InterPro" id="IPR005475">
    <property type="entry name" value="Transketolase-like_Pyr-bd"/>
</dbReference>
<name>A0ABY0IK39_9BACT</name>
<keyword evidence="4" id="KW-0786">Thiamine pyrophosphate</keyword>
<evidence type="ECO:0000256" key="2">
    <source>
        <dbReference type="ARBA" id="ARBA00003906"/>
    </source>
</evidence>
<dbReference type="PANTHER" id="PTHR43257">
    <property type="entry name" value="PYRUVATE DEHYDROGENASE E1 COMPONENT BETA SUBUNIT"/>
    <property type="match status" value="1"/>
</dbReference>
<evidence type="ECO:0000259" key="5">
    <source>
        <dbReference type="SMART" id="SM00861"/>
    </source>
</evidence>
<protein>
    <submittedName>
        <fullName evidence="6">Dehydrogenase</fullName>
    </submittedName>
</protein>
<evidence type="ECO:0000313" key="6">
    <source>
        <dbReference type="EMBL" id="RZF22850.1"/>
    </source>
</evidence>
<reference evidence="7" key="1">
    <citation type="journal article" date="2019" name="Int. J. Syst. Evol. Microbiol.">
        <title>Halobacteriovorax valvorus sp. nov., a novel prokaryotic predator isolated from coastal seawater of China.</title>
        <authorList>
            <person name="Chen M.-X."/>
        </authorList>
    </citation>
    <scope>NUCLEOTIDE SEQUENCE [LARGE SCALE GENOMIC DNA]</scope>
    <source>
        <strain evidence="7">BL9</strain>
    </source>
</reference>
<evidence type="ECO:0000256" key="3">
    <source>
        <dbReference type="ARBA" id="ARBA00023002"/>
    </source>
</evidence>
<dbReference type="InterPro" id="IPR009014">
    <property type="entry name" value="Transketo_C/PFOR_II"/>
</dbReference>